<evidence type="ECO:0000256" key="5">
    <source>
        <dbReference type="SAM" id="Coils"/>
    </source>
</evidence>
<dbReference type="HOGENOM" id="CLU_034085_0_0_9"/>
<sequence length="433" mass="48511">MFDKRNIYIICICIICIFSMPLEARAETQPQTQIQIQINSPNSSETNSSQSQDNTVIQNQNDNTEKTLQQYIAQEQGLNNDFNTQTEQELTLDVKILSLQQSLQTINDGIASDQASLEAQQTQLKDLQTKQTQLQKQRQEDSDKLGDILNTFYQSGNEQGGFLPFMEVLFDSTSMSDFLDRWEYISYVVNDYQHLNHAISISNTSITKQQTQINAKMASVKSSIQEKEKLQQTQQQLLATQQNLLGQVNSQEKATILSSFKVQSNIEQLTQEQSLESSLVEAGREAGINPTESGVLSTKIKQLVPVSANFQSILAYAEQYLGTPYVWGGTSPAPGFDCSGFVQYVYGNFGVKLNRVSEDQYQEGIGIPESDLKPGDLVFFSTYESGASHVGIYIGNNIMIDSEAYGVCFDNITNSYWSARYLGARRVVFFANE</sequence>
<keyword evidence="9" id="KW-1185">Reference proteome</keyword>
<dbReference type="PANTHER" id="PTHR47053:SF1">
    <property type="entry name" value="MUREIN DD-ENDOPEPTIDASE MEPH-RELATED"/>
    <property type="match status" value="1"/>
</dbReference>
<evidence type="ECO:0000256" key="2">
    <source>
        <dbReference type="ARBA" id="ARBA00022670"/>
    </source>
</evidence>
<protein>
    <submittedName>
        <fullName evidence="8">Cell wall-associated hydrolase, invasion-associated protein</fullName>
    </submittedName>
</protein>
<feature type="coiled-coil region" evidence="5">
    <location>
        <begin position="54"/>
        <end position="81"/>
    </location>
</feature>
<evidence type="ECO:0000259" key="7">
    <source>
        <dbReference type="PROSITE" id="PS51935"/>
    </source>
</evidence>
<evidence type="ECO:0000313" key="9">
    <source>
        <dbReference type="Proteomes" id="UP000002892"/>
    </source>
</evidence>
<dbReference type="SUPFAM" id="SSF54001">
    <property type="entry name" value="Cysteine proteinases"/>
    <property type="match status" value="1"/>
</dbReference>
<keyword evidence="5" id="KW-0175">Coiled coil</keyword>
<keyword evidence="6" id="KW-0732">Signal</keyword>
<keyword evidence="4" id="KW-0788">Thiol protease</keyword>
<proteinExistence type="inferred from homology"/>
<dbReference type="eggNOG" id="COG3883">
    <property type="taxonomic scope" value="Bacteria"/>
</dbReference>
<comment type="similarity">
    <text evidence="1">Belongs to the peptidase C40 family.</text>
</comment>
<dbReference type="Proteomes" id="UP000002892">
    <property type="component" value="Chromosome"/>
</dbReference>
<dbReference type="eggNOG" id="COG0791">
    <property type="taxonomic scope" value="Bacteria"/>
</dbReference>
<dbReference type="InterPro" id="IPR000064">
    <property type="entry name" value="NLP_P60_dom"/>
</dbReference>
<dbReference type="PROSITE" id="PS51935">
    <property type="entry name" value="NLPC_P60"/>
    <property type="match status" value="1"/>
</dbReference>
<feature type="chain" id="PRO_5003688653" evidence="6">
    <location>
        <begin position="27"/>
        <end position="433"/>
    </location>
</feature>
<dbReference type="STRING" id="646529.Desaci_2797"/>
<dbReference type="Gene3D" id="3.90.1720.10">
    <property type="entry name" value="endopeptidase domain like (from Nostoc punctiforme)"/>
    <property type="match status" value="1"/>
</dbReference>
<evidence type="ECO:0000256" key="6">
    <source>
        <dbReference type="SAM" id="SignalP"/>
    </source>
</evidence>
<keyword evidence="3 8" id="KW-0378">Hydrolase</keyword>
<accession>I4D7E8</accession>
<dbReference type="AlphaFoldDB" id="I4D7E8"/>
<reference evidence="8 9" key="1">
    <citation type="journal article" date="2012" name="J. Bacteriol.">
        <title>Complete genome sequences of Desulfosporosinus orientis DSM765T, Desulfosporosinus youngiae DSM17734T, Desulfosporosinus meridiei DSM13257T, and Desulfosporosinus acidiphilus DSM22704T.</title>
        <authorList>
            <person name="Pester M."/>
            <person name="Brambilla E."/>
            <person name="Alazard D."/>
            <person name="Rattei T."/>
            <person name="Weinmaier T."/>
            <person name="Han J."/>
            <person name="Lucas S."/>
            <person name="Lapidus A."/>
            <person name="Cheng J.F."/>
            <person name="Goodwin L."/>
            <person name="Pitluck S."/>
            <person name="Peters L."/>
            <person name="Ovchinnikova G."/>
            <person name="Teshima H."/>
            <person name="Detter J.C."/>
            <person name="Han C.S."/>
            <person name="Tapia R."/>
            <person name="Land M.L."/>
            <person name="Hauser L."/>
            <person name="Kyrpides N.C."/>
            <person name="Ivanova N.N."/>
            <person name="Pagani I."/>
            <person name="Huntmann M."/>
            <person name="Wei C.L."/>
            <person name="Davenport K.W."/>
            <person name="Daligault H."/>
            <person name="Chain P.S."/>
            <person name="Chen A."/>
            <person name="Mavromatis K."/>
            <person name="Markowitz V."/>
            <person name="Szeto E."/>
            <person name="Mikhailova N."/>
            <person name="Pati A."/>
            <person name="Wagner M."/>
            <person name="Woyke T."/>
            <person name="Ollivier B."/>
            <person name="Klenk H.P."/>
            <person name="Spring S."/>
            <person name="Loy A."/>
        </authorList>
    </citation>
    <scope>NUCLEOTIDE SEQUENCE [LARGE SCALE GENOMIC DNA]</scope>
    <source>
        <strain evidence="9">DSM 22704 / JCM 16185 / SJ4</strain>
    </source>
</reference>
<feature type="signal peptide" evidence="6">
    <location>
        <begin position="1"/>
        <end position="26"/>
    </location>
</feature>
<feature type="domain" description="NlpC/P60" evidence="7">
    <location>
        <begin position="307"/>
        <end position="428"/>
    </location>
</feature>
<dbReference type="RefSeq" id="WP_014827716.1">
    <property type="nucleotide sequence ID" value="NC_018068.1"/>
</dbReference>
<dbReference type="InterPro" id="IPR038765">
    <property type="entry name" value="Papain-like_cys_pep_sf"/>
</dbReference>
<dbReference type="EMBL" id="CP003639">
    <property type="protein sequence ID" value="AFM41722.1"/>
    <property type="molecule type" value="Genomic_DNA"/>
</dbReference>
<dbReference type="PANTHER" id="PTHR47053">
    <property type="entry name" value="MUREIN DD-ENDOPEPTIDASE MEPH-RELATED"/>
    <property type="match status" value="1"/>
</dbReference>
<dbReference type="Gene3D" id="6.10.250.3150">
    <property type="match status" value="1"/>
</dbReference>
<feature type="coiled-coil region" evidence="5">
    <location>
        <begin position="110"/>
        <end position="144"/>
    </location>
</feature>
<gene>
    <name evidence="8" type="ordered locus">Desaci_2797</name>
</gene>
<organism evidence="8 9">
    <name type="scientific">Desulfosporosinus acidiphilus (strain DSM 22704 / JCM 16185 / SJ4)</name>
    <dbReference type="NCBI Taxonomy" id="646529"/>
    <lineage>
        <taxon>Bacteria</taxon>
        <taxon>Bacillati</taxon>
        <taxon>Bacillota</taxon>
        <taxon>Clostridia</taxon>
        <taxon>Eubacteriales</taxon>
        <taxon>Desulfitobacteriaceae</taxon>
        <taxon>Desulfosporosinus</taxon>
    </lineage>
</organism>
<dbReference type="GO" id="GO:0006508">
    <property type="term" value="P:proteolysis"/>
    <property type="evidence" value="ECO:0007669"/>
    <property type="project" value="UniProtKB-KW"/>
</dbReference>
<evidence type="ECO:0000313" key="8">
    <source>
        <dbReference type="EMBL" id="AFM41722.1"/>
    </source>
</evidence>
<evidence type="ECO:0000256" key="4">
    <source>
        <dbReference type="ARBA" id="ARBA00022807"/>
    </source>
</evidence>
<keyword evidence="2" id="KW-0645">Protease</keyword>
<dbReference type="KEGG" id="dai:Desaci_2797"/>
<dbReference type="GO" id="GO:0008234">
    <property type="term" value="F:cysteine-type peptidase activity"/>
    <property type="evidence" value="ECO:0007669"/>
    <property type="project" value="UniProtKB-KW"/>
</dbReference>
<dbReference type="Pfam" id="PF00877">
    <property type="entry name" value="NLPC_P60"/>
    <property type="match status" value="1"/>
</dbReference>
<dbReference type="InterPro" id="IPR051202">
    <property type="entry name" value="Peptidase_C40"/>
</dbReference>
<evidence type="ECO:0000256" key="1">
    <source>
        <dbReference type="ARBA" id="ARBA00007074"/>
    </source>
</evidence>
<name>I4D7E8_DESAJ</name>
<dbReference type="OrthoDB" id="9808890at2"/>
<evidence type="ECO:0000256" key="3">
    <source>
        <dbReference type="ARBA" id="ARBA00022801"/>
    </source>
</evidence>